<keyword evidence="3 10" id="KW-0812">Transmembrane</keyword>
<dbReference type="RefSeq" id="XP_023947495.1">
    <property type="nucleotide sequence ID" value="XM_024091727.2"/>
</dbReference>
<keyword evidence="5" id="KW-0931">ER-Golgi transport</keyword>
<evidence type="ECO:0000256" key="7">
    <source>
        <dbReference type="ARBA" id="ARBA00023054"/>
    </source>
</evidence>
<evidence type="ECO:0000256" key="1">
    <source>
        <dbReference type="ARBA" id="ARBA00004163"/>
    </source>
</evidence>
<dbReference type="Proteomes" id="UP001652582">
    <property type="component" value="Chromosome 5"/>
</dbReference>
<dbReference type="CTD" id="40724"/>
<evidence type="ECO:0000259" key="11">
    <source>
        <dbReference type="Pfam" id="PF03908"/>
    </source>
</evidence>
<dbReference type="OrthoDB" id="46868at2759"/>
<comment type="similarity">
    <text evidence="9">Belongs to the SEC20 family.</text>
</comment>
<dbReference type="InterPro" id="IPR056173">
    <property type="entry name" value="Sec20_C"/>
</dbReference>
<dbReference type="GO" id="GO:0005789">
    <property type="term" value="C:endoplasmic reticulum membrane"/>
    <property type="evidence" value="ECO:0007669"/>
    <property type="project" value="UniProtKB-SubCell"/>
</dbReference>
<comment type="subcellular location">
    <subcellularLocation>
        <location evidence="1">Endoplasmic reticulum membrane</location>
        <topology evidence="1">Single-pass type IV membrane protein</topology>
    </subcellularLocation>
</comment>
<reference evidence="13" key="1">
    <citation type="submission" date="2025-08" db="UniProtKB">
        <authorList>
            <consortium name="RefSeq"/>
        </authorList>
    </citation>
    <scope>IDENTIFICATION</scope>
</reference>
<dbReference type="GeneID" id="112052586"/>
<dbReference type="PANTHER" id="PTHR12825">
    <property type="entry name" value="BNIP1-RELATED"/>
    <property type="match status" value="1"/>
</dbReference>
<evidence type="ECO:0000256" key="3">
    <source>
        <dbReference type="ARBA" id="ARBA00022692"/>
    </source>
</evidence>
<organism evidence="12 13">
    <name type="scientific">Bicyclus anynana</name>
    <name type="common">Squinting bush brown butterfly</name>
    <dbReference type="NCBI Taxonomy" id="110368"/>
    <lineage>
        <taxon>Eukaryota</taxon>
        <taxon>Metazoa</taxon>
        <taxon>Ecdysozoa</taxon>
        <taxon>Arthropoda</taxon>
        <taxon>Hexapoda</taxon>
        <taxon>Insecta</taxon>
        <taxon>Pterygota</taxon>
        <taxon>Neoptera</taxon>
        <taxon>Endopterygota</taxon>
        <taxon>Lepidoptera</taxon>
        <taxon>Glossata</taxon>
        <taxon>Ditrysia</taxon>
        <taxon>Papilionoidea</taxon>
        <taxon>Nymphalidae</taxon>
        <taxon>Satyrinae</taxon>
        <taxon>Satyrini</taxon>
        <taxon>Mycalesina</taxon>
        <taxon>Bicyclus</taxon>
    </lineage>
</organism>
<evidence type="ECO:0000256" key="9">
    <source>
        <dbReference type="ARBA" id="ARBA00037934"/>
    </source>
</evidence>
<dbReference type="GO" id="GO:0006890">
    <property type="term" value="P:retrograde vesicle-mediated transport, Golgi to endoplasmic reticulum"/>
    <property type="evidence" value="ECO:0007669"/>
    <property type="project" value="InterPro"/>
</dbReference>
<dbReference type="GO" id="GO:0031201">
    <property type="term" value="C:SNARE complex"/>
    <property type="evidence" value="ECO:0007669"/>
    <property type="project" value="TreeGrafter"/>
</dbReference>
<protein>
    <submittedName>
        <fullName evidence="13">Vesicle transport protein SEC20</fullName>
    </submittedName>
</protein>
<keyword evidence="12" id="KW-1185">Reference proteome</keyword>
<keyword evidence="7" id="KW-0175">Coiled coil</keyword>
<sequence>MNIKIELTTDSRHNLTAKSDKSDLTYQTFVKNIATHQFQVKAIIQDILECRESMETLNELNEKGRSMIKLLREEIENLHAYVNASDPKYRDELSSQRHLLASLLKEFKEANISSMFAIEKVQRTHLLQSENGEESVIKNRKKKVDSDGLLNMSTGVTEQLLSISRQLAATTQRSQDTLDNLVSSSSTVHGTQSELQNTGSTIAQSSKLLKKYGRREFTDKVIMFFAFLFFLAVCLYIVQKRLF</sequence>
<proteinExistence type="inferred from homology"/>
<keyword evidence="8 10" id="KW-0472">Membrane</keyword>
<evidence type="ECO:0000256" key="2">
    <source>
        <dbReference type="ARBA" id="ARBA00022448"/>
    </source>
</evidence>
<accession>A0A6J1NIB4</accession>
<evidence type="ECO:0000256" key="6">
    <source>
        <dbReference type="ARBA" id="ARBA00022989"/>
    </source>
</evidence>
<dbReference type="Pfam" id="PF03908">
    <property type="entry name" value="Sec20"/>
    <property type="match status" value="1"/>
</dbReference>
<name>A0A6J1NIB4_BICAN</name>
<evidence type="ECO:0000256" key="10">
    <source>
        <dbReference type="SAM" id="Phobius"/>
    </source>
</evidence>
<evidence type="ECO:0000256" key="4">
    <source>
        <dbReference type="ARBA" id="ARBA00022824"/>
    </source>
</evidence>
<dbReference type="GO" id="GO:0005484">
    <property type="term" value="F:SNAP receptor activity"/>
    <property type="evidence" value="ECO:0007669"/>
    <property type="project" value="InterPro"/>
</dbReference>
<evidence type="ECO:0000313" key="12">
    <source>
        <dbReference type="Proteomes" id="UP001652582"/>
    </source>
</evidence>
<dbReference type="KEGG" id="bany:112052586"/>
<keyword evidence="6 10" id="KW-1133">Transmembrane helix</keyword>
<gene>
    <name evidence="13" type="primary">LOC112052586</name>
</gene>
<keyword evidence="2" id="KW-0813">Transport</keyword>
<feature type="domain" description="Sec20 C-terminal" evidence="11">
    <location>
        <begin position="154"/>
        <end position="242"/>
    </location>
</feature>
<dbReference type="InterPro" id="IPR005606">
    <property type="entry name" value="Sec20"/>
</dbReference>
<dbReference type="AlphaFoldDB" id="A0A6J1NIB4"/>
<feature type="transmembrane region" description="Helical" evidence="10">
    <location>
        <begin position="221"/>
        <end position="238"/>
    </location>
</feature>
<keyword evidence="4" id="KW-0256">Endoplasmic reticulum</keyword>
<evidence type="ECO:0000256" key="8">
    <source>
        <dbReference type="ARBA" id="ARBA00023136"/>
    </source>
</evidence>
<evidence type="ECO:0000256" key="5">
    <source>
        <dbReference type="ARBA" id="ARBA00022892"/>
    </source>
</evidence>
<dbReference type="PANTHER" id="PTHR12825:SF0">
    <property type="entry name" value="VESICLE TRANSPORT PROTEIN SEC20"/>
    <property type="match status" value="1"/>
</dbReference>
<evidence type="ECO:0000313" key="13">
    <source>
        <dbReference type="RefSeq" id="XP_023947495.1"/>
    </source>
</evidence>